<sequence length="350" mass="37950">MKNLNINRLFWTLFLSVFAIISLSSCRDDSSDDSKAGPPVIEKITGSLDGEGKPVDLTPITQAQANNTVIIHGSGFKTLQHVYFNGTESAFNPNFVTDNVIVVNINENTPYANASNKLKLVTAFGEVVYDFTVAPPSPEISSYNSINAQAGETFKIYGKYFLNPEVKVGTATATIVSSTLTEIVATMPANANDKYVSVTTISGTSTAAQAVGSALYDDEIQGDAGHWTWSGTPIITDFVDDTFQGKKAMKIAFGGWDGADFKFNSRNVSQYKAFRIRVKSTVDNSSASLKMVFGGWAFQIVKPVTTGWTYIEIPFSEIGNPTTFDQITFQESGNFGGNTLLIDDMGFVLK</sequence>
<dbReference type="InterPro" id="IPR002909">
    <property type="entry name" value="IPT_dom"/>
</dbReference>
<evidence type="ECO:0000313" key="2">
    <source>
        <dbReference type="EMBL" id="MPL55266.1"/>
    </source>
</evidence>
<feature type="domain" description="IPT/TIG" evidence="1">
    <location>
        <begin position="138"/>
        <end position="205"/>
    </location>
</feature>
<accession>A0A644SKW6</accession>
<dbReference type="InterPro" id="IPR013783">
    <property type="entry name" value="Ig-like_fold"/>
</dbReference>
<dbReference type="SUPFAM" id="SSF81296">
    <property type="entry name" value="E set domains"/>
    <property type="match status" value="1"/>
</dbReference>
<dbReference type="EMBL" id="VSSQ01000001">
    <property type="protein sequence ID" value="MPL55266.1"/>
    <property type="molecule type" value="Genomic_DNA"/>
</dbReference>
<dbReference type="SUPFAM" id="SSF49785">
    <property type="entry name" value="Galactose-binding domain-like"/>
    <property type="match status" value="1"/>
</dbReference>
<evidence type="ECO:0000259" key="1">
    <source>
        <dbReference type="Pfam" id="PF01833"/>
    </source>
</evidence>
<proteinExistence type="predicted"/>
<protein>
    <recommendedName>
        <fullName evidence="1">IPT/TIG domain-containing protein</fullName>
    </recommendedName>
</protein>
<organism evidence="2">
    <name type="scientific">bioreactor metagenome</name>
    <dbReference type="NCBI Taxonomy" id="1076179"/>
    <lineage>
        <taxon>unclassified sequences</taxon>
        <taxon>metagenomes</taxon>
        <taxon>ecological metagenomes</taxon>
    </lineage>
</organism>
<dbReference type="InterPro" id="IPR008979">
    <property type="entry name" value="Galactose-bd-like_sf"/>
</dbReference>
<gene>
    <name evidence="2" type="ORF">SDC9_00736</name>
</gene>
<dbReference type="InterPro" id="IPR014756">
    <property type="entry name" value="Ig_E-set"/>
</dbReference>
<name>A0A644SKW6_9ZZZZ</name>
<dbReference type="AlphaFoldDB" id="A0A644SKW6"/>
<dbReference type="PROSITE" id="PS51257">
    <property type="entry name" value="PROKAR_LIPOPROTEIN"/>
    <property type="match status" value="1"/>
</dbReference>
<dbReference type="Gene3D" id="2.60.120.430">
    <property type="entry name" value="Galactose-binding lectin"/>
    <property type="match status" value="1"/>
</dbReference>
<reference evidence="2" key="1">
    <citation type="submission" date="2019-08" db="EMBL/GenBank/DDBJ databases">
        <authorList>
            <person name="Kucharzyk K."/>
            <person name="Murdoch R.W."/>
            <person name="Higgins S."/>
            <person name="Loffler F."/>
        </authorList>
    </citation>
    <scope>NUCLEOTIDE SEQUENCE</scope>
</reference>
<dbReference type="Pfam" id="PF01833">
    <property type="entry name" value="TIG"/>
    <property type="match status" value="1"/>
</dbReference>
<comment type="caution">
    <text evidence="2">The sequence shown here is derived from an EMBL/GenBank/DDBJ whole genome shotgun (WGS) entry which is preliminary data.</text>
</comment>
<dbReference type="Gene3D" id="2.60.40.10">
    <property type="entry name" value="Immunoglobulins"/>
    <property type="match status" value="2"/>
</dbReference>